<comment type="caution">
    <text evidence="1">The sequence shown here is derived from an EMBL/GenBank/DDBJ whole genome shotgun (WGS) entry which is preliminary data.</text>
</comment>
<reference evidence="1 2" key="1">
    <citation type="submission" date="2023-07" db="EMBL/GenBank/DDBJ databases">
        <title>Genomic Encyclopedia of Type Strains, Phase IV (KMG-IV): sequencing the most valuable type-strain genomes for metagenomic binning, comparative biology and taxonomic classification.</title>
        <authorList>
            <person name="Goeker M."/>
        </authorList>
    </citation>
    <scope>NUCLEOTIDE SEQUENCE [LARGE SCALE GENOMIC DNA]</scope>
    <source>
        <strain evidence="1 2">DSM 4006</strain>
    </source>
</reference>
<dbReference type="EMBL" id="JAUSTP010000021">
    <property type="protein sequence ID" value="MDQ0190644.1"/>
    <property type="molecule type" value="Genomic_DNA"/>
</dbReference>
<proteinExistence type="predicted"/>
<dbReference type="Proteomes" id="UP001232973">
    <property type="component" value="Unassembled WGS sequence"/>
</dbReference>
<accession>A0ABT9XK10</accession>
<name>A0ABT9XK10_9BACL</name>
<keyword evidence="2" id="KW-1185">Reference proteome</keyword>
<evidence type="ECO:0000313" key="1">
    <source>
        <dbReference type="EMBL" id="MDQ0190644.1"/>
    </source>
</evidence>
<organism evidence="1 2">
    <name type="scientific">Alicyclobacillus cycloheptanicus</name>
    <dbReference type="NCBI Taxonomy" id="1457"/>
    <lineage>
        <taxon>Bacteria</taxon>
        <taxon>Bacillati</taxon>
        <taxon>Bacillota</taxon>
        <taxon>Bacilli</taxon>
        <taxon>Bacillales</taxon>
        <taxon>Alicyclobacillaceae</taxon>
        <taxon>Alicyclobacillus</taxon>
    </lineage>
</organism>
<protein>
    <submittedName>
        <fullName evidence="1">Uncharacterized protein</fullName>
    </submittedName>
</protein>
<gene>
    <name evidence="1" type="ORF">J2S03_002511</name>
</gene>
<sequence length="65" mass="7414">MDSMETMVAVIAATLAARDAGIDRAAIETMQNMMNHYLTLPRSTLWQDMAEYESHLWEAKDHDQS</sequence>
<evidence type="ECO:0000313" key="2">
    <source>
        <dbReference type="Proteomes" id="UP001232973"/>
    </source>
</evidence>
<dbReference type="RefSeq" id="WP_274456612.1">
    <property type="nucleotide sequence ID" value="NZ_CP067097.1"/>
</dbReference>